<keyword evidence="1" id="KW-0479">Metal-binding</keyword>
<dbReference type="GO" id="GO:0061630">
    <property type="term" value="F:ubiquitin protein ligase activity"/>
    <property type="evidence" value="ECO:0007669"/>
    <property type="project" value="TreeGrafter"/>
</dbReference>
<dbReference type="OrthoDB" id="2193062at2759"/>
<reference evidence="7 8" key="1">
    <citation type="journal article" date="2020" name="Genome Biol. Evol.">
        <title>Comparative genomics of strictly vertically transmitted, feminizing microsporidia endosymbionts of amphipod crustaceans.</title>
        <authorList>
            <person name="Cormier A."/>
            <person name="Chebbi M.A."/>
            <person name="Giraud I."/>
            <person name="Wattier R."/>
            <person name="Teixeira M."/>
            <person name="Gilbert C."/>
            <person name="Rigaud T."/>
            <person name="Cordaux R."/>
        </authorList>
    </citation>
    <scope>NUCLEOTIDE SEQUENCE [LARGE SCALE GENOMIC DNA]</scope>
    <source>
        <strain evidence="7 8">Ou3-Ou53</strain>
    </source>
</reference>
<dbReference type="GO" id="GO:0005634">
    <property type="term" value="C:nucleus"/>
    <property type="evidence" value="ECO:0007669"/>
    <property type="project" value="TreeGrafter"/>
</dbReference>
<evidence type="ECO:0000256" key="4">
    <source>
        <dbReference type="PROSITE-ProRule" id="PRU00175"/>
    </source>
</evidence>
<dbReference type="GO" id="GO:0006511">
    <property type="term" value="P:ubiquitin-dependent protein catabolic process"/>
    <property type="evidence" value="ECO:0007669"/>
    <property type="project" value="TreeGrafter"/>
</dbReference>
<feature type="region of interest" description="Disordered" evidence="5">
    <location>
        <begin position="87"/>
        <end position="108"/>
    </location>
</feature>
<evidence type="ECO:0000256" key="1">
    <source>
        <dbReference type="ARBA" id="ARBA00022723"/>
    </source>
</evidence>
<dbReference type="PANTHER" id="PTHR45931:SF3">
    <property type="entry name" value="RING ZINC FINGER-CONTAINING PROTEIN"/>
    <property type="match status" value="1"/>
</dbReference>
<proteinExistence type="predicted"/>
<keyword evidence="3" id="KW-0862">Zinc</keyword>
<feature type="domain" description="RING-type" evidence="6">
    <location>
        <begin position="243"/>
        <end position="285"/>
    </location>
</feature>
<dbReference type="Proteomes" id="UP000740883">
    <property type="component" value="Unassembled WGS sequence"/>
</dbReference>
<comment type="caution">
    <text evidence="7">The sequence shown here is derived from an EMBL/GenBank/DDBJ whole genome shotgun (WGS) entry which is preliminary data.</text>
</comment>
<evidence type="ECO:0000313" key="7">
    <source>
        <dbReference type="EMBL" id="KAF9749473.1"/>
    </source>
</evidence>
<accession>A0A9P6KX53</accession>
<dbReference type="GO" id="GO:0008270">
    <property type="term" value="F:zinc ion binding"/>
    <property type="evidence" value="ECO:0007669"/>
    <property type="project" value="UniProtKB-KW"/>
</dbReference>
<dbReference type="Pfam" id="PF13639">
    <property type="entry name" value="zf-RING_2"/>
    <property type="match status" value="1"/>
</dbReference>
<dbReference type="SUPFAM" id="SSF57850">
    <property type="entry name" value="RING/U-box"/>
    <property type="match status" value="1"/>
</dbReference>
<feature type="compositionally biased region" description="Polar residues" evidence="5">
    <location>
        <begin position="87"/>
        <end position="97"/>
    </location>
</feature>
<keyword evidence="8" id="KW-1185">Reference proteome</keyword>
<evidence type="ECO:0000256" key="2">
    <source>
        <dbReference type="ARBA" id="ARBA00022771"/>
    </source>
</evidence>
<dbReference type="AlphaFoldDB" id="A0A9P6KX53"/>
<evidence type="ECO:0000256" key="3">
    <source>
        <dbReference type="ARBA" id="ARBA00022833"/>
    </source>
</evidence>
<evidence type="ECO:0000256" key="5">
    <source>
        <dbReference type="SAM" id="MobiDB-lite"/>
    </source>
</evidence>
<evidence type="ECO:0000313" key="8">
    <source>
        <dbReference type="Proteomes" id="UP000740883"/>
    </source>
</evidence>
<dbReference type="InterPro" id="IPR013083">
    <property type="entry name" value="Znf_RING/FYVE/PHD"/>
</dbReference>
<evidence type="ECO:0000259" key="6">
    <source>
        <dbReference type="PROSITE" id="PS50089"/>
    </source>
</evidence>
<protein>
    <recommendedName>
        <fullName evidence="6">RING-type domain-containing protein</fullName>
    </recommendedName>
</protein>
<keyword evidence="2 4" id="KW-0863">Zinc-finger</keyword>
<dbReference type="SMART" id="SM00184">
    <property type="entry name" value="RING"/>
    <property type="match status" value="1"/>
</dbReference>
<dbReference type="PROSITE" id="PS50089">
    <property type="entry name" value="ZF_RING_2"/>
    <property type="match status" value="1"/>
</dbReference>
<dbReference type="EMBL" id="SBJO01001182">
    <property type="protein sequence ID" value="KAF9749473.1"/>
    <property type="molecule type" value="Genomic_DNA"/>
</dbReference>
<dbReference type="InterPro" id="IPR051834">
    <property type="entry name" value="RING_finger_E3_ligase"/>
</dbReference>
<dbReference type="PANTHER" id="PTHR45931">
    <property type="entry name" value="SI:CH211-59O9.10"/>
    <property type="match status" value="1"/>
</dbReference>
<dbReference type="InterPro" id="IPR001841">
    <property type="entry name" value="Znf_RING"/>
</dbReference>
<gene>
    <name evidence="7" type="ORF">NGRA_3463</name>
</gene>
<sequence>MSNQSRENYINNLRNYLHGYERDQENNTDNDHSNIQIRSTGSNSAVLNPNPSFLFFMSFLDPERTLNNHSHVSLSDYTLRIRLNTGNLENNTPQMEEQNNERTNEDNPQINQIQNNRNVFDEVNILMRRDTAVSTEVDEENVNNEIEGQLLPTFRHFRVRSEQERIAYNPRLPYVIVFDIVRNNTTISIEFHSDEITVMDNLSWLGEFNANFAAANFRNVCNLQKLKKLKVRRITKKEKKTDCSICLNLFKHREMARTLPCKHMFHKKCVDKWLLNQSDACPICRKVVEG</sequence>
<organism evidence="7 8">
    <name type="scientific">Nosema granulosis</name>
    <dbReference type="NCBI Taxonomy" id="83296"/>
    <lineage>
        <taxon>Eukaryota</taxon>
        <taxon>Fungi</taxon>
        <taxon>Fungi incertae sedis</taxon>
        <taxon>Microsporidia</taxon>
        <taxon>Nosematidae</taxon>
        <taxon>Nosema</taxon>
    </lineage>
</organism>
<dbReference type="CDD" id="cd16448">
    <property type="entry name" value="RING-H2"/>
    <property type="match status" value="1"/>
</dbReference>
<name>A0A9P6KX53_9MICR</name>
<dbReference type="Gene3D" id="3.30.40.10">
    <property type="entry name" value="Zinc/RING finger domain, C3HC4 (zinc finger)"/>
    <property type="match status" value="1"/>
</dbReference>